<dbReference type="OrthoDB" id="9815616at2"/>
<reference evidence="2" key="1">
    <citation type="submission" date="2019-05" db="EMBL/GenBank/DDBJ databases">
        <title>Complete genome sequencing of Dialister sp. strain 5BBH33.</title>
        <authorList>
            <person name="Sakamoto M."/>
            <person name="Murakami T."/>
            <person name="Mori H."/>
        </authorList>
    </citation>
    <scope>NUCLEOTIDE SEQUENCE [LARGE SCALE GENOMIC DNA]</scope>
    <source>
        <strain evidence="2">5BBH33</strain>
    </source>
</reference>
<dbReference type="InterPro" id="IPR013397">
    <property type="entry name" value="CRISPR-assoc_prot_Csy1"/>
</dbReference>
<dbReference type="Pfam" id="PF09611">
    <property type="entry name" value="Cas_Csy1"/>
    <property type="match status" value="1"/>
</dbReference>
<evidence type="ECO:0000313" key="2">
    <source>
        <dbReference type="Proteomes" id="UP000320585"/>
    </source>
</evidence>
<proteinExistence type="predicted"/>
<dbReference type="AlphaFoldDB" id="A0A8D4ZZK8"/>
<dbReference type="RefSeq" id="WP_143332192.1">
    <property type="nucleotide sequence ID" value="NZ_AP019697.1"/>
</dbReference>
<sequence length="407" mass="47037">MGEIAEFLESRAVAKKIVEDRKKLPDGFLDEEARRVKIGVWVRDLLEKQISKYTLATHVGRFANPDSTVHLYVESKERPDGYLTTENTQCETDIVYPNANIMTAAMLLLYKMEDGQSILEHILNQDGKADELKLYGIDSEKLYQQFKDLKTGTRGFTDKNLRQVYFPISEGEYHLLTVMPSTSELGTLFDKLNIIRREFSAARDPKDPNYGKDCSNVWDKTVITFGGTKPQNISGLNMLHHGEGYLVSSLPPVLNERDLILPKRNFFKESVPYSEYRSFVSRLHALFKINWNNAGIREKRDRILGGIIDTAMMTAGRIREENPSGWSDDEKYNGLPRFQKIWLDNAYESEREGDAWVEAVSKDFARWIIRTYEKIERDEKVTLGDAETDYFRNTIYDQLREEVRLGL</sequence>
<gene>
    <name evidence="1" type="ORF">Dia5BBH33_02280</name>
</gene>
<evidence type="ECO:0000313" key="1">
    <source>
        <dbReference type="EMBL" id="BBK24293.1"/>
    </source>
</evidence>
<keyword evidence="2" id="KW-1185">Reference proteome</keyword>
<dbReference type="Proteomes" id="UP000320585">
    <property type="component" value="Chromosome"/>
</dbReference>
<dbReference type="KEGG" id="dho:Dia5BBH33_02280"/>
<accession>A0A8D4ZZK8</accession>
<dbReference type="GeneID" id="92715447"/>
<protein>
    <submittedName>
        <fullName evidence="1">Type I-F CRISPR-associated protein Csy1</fullName>
    </submittedName>
</protein>
<name>A0A8D4ZZK8_9FIRM</name>
<organism evidence="1 2">
    <name type="scientific">Dialister hominis</name>
    <dbReference type="NCBI Taxonomy" id="2582419"/>
    <lineage>
        <taxon>Bacteria</taxon>
        <taxon>Bacillati</taxon>
        <taxon>Bacillota</taxon>
        <taxon>Negativicutes</taxon>
        <taxon>Veillonellales</taxon>
        <taxon>Veillonellaceae</taxon>
        <taxon>Dialister</taxon>
    </lineage>
</organism>
<dbReference type="EMBL" id="AP019697">
    <property type="protein sequence ID" value="BBK24293.1"/>
    <property type="molecule type" value="Genomic_DNA"/>
</dbReference>